<evidence type="ECO:0000313" key="1">
    <source>
        <dbReference type="EMBL" id="EJU00482.1"/>
    </source>
</evidence>
<dbReference type="Proteomes" id="UP000030653">
    <property type="component" value="Unassembled WGS sequence"/>
</dbReference>
<accession>M5G3Q2</accession>
<sequence>MVLERVRSLEDILHQSKRFRRLSTENIMLNTCLPFKTFSRRAFCVEAADFHVLPIFIQSTYVIEEFRETLKIRRDNGIM</sequence>
<dbReference type="RefSeq" id="XP_040627379.1">
    <property type="nucleotide sequence ID" value="XM_040773213.1"/>
</dbReference>
<gene>
    <name evidence="1" type="ORF">DACRYDRAFT_23361</name>
</gene>
<dbReference type="AlphaFoldDB" id="M5G3Q2"/>
<reference evidence="1 2" key="1">
    <citation type="journal article" date="2012" name="Science">
        <title>The Paleozoic origin of enzymatic lignin decomposition reconstructed from 31 fungal genomes.</title>
        <authorList>
            <person name="Floudas D."/>
            <person name="Binder M."/>
            <person name="Riley R."/>
            <person name="Barry K."/>
            <person name="Blanchette R.A."/>
            <person name="Henrissat B."/>
            <person name="Martinez A.T."/>
            <person name="Otillar R."/>
            <person name="Spatafora J.W."/>
            <person name="Yadav J.S."/>
            <person name="Aerts A."/>
            <person name="Benoit I."/>
            <person name="Boyd A."/>
            <person name="Carlson A."/>
            <person name="Copeland A."/>
            <person name="Coutinho P.M."/>
            <person name="de Vries R.P."/>
            <person name="Ferreira P."/>
            <person name="Findley K."/>
            <person name="Foster B."/>
            <person name="Gaskell J."/>
            <person name="Glotzer D."/>
            <person name="Gorecki P."/>
            <person name="Heitman J."/>
            <person name="Hesse C."/>
            <person name="Hori C."/>
            <person name="Igarashi K."/>
            <person name="Jurgens J.A."/>
            <person name="Kallen N."/>
            <person name="Kersten P."/>
            <person name="Kohler A."/>
            <person name="Kuees U."/>
            <person name="Kumar T.K.A."/>
            <person name="Kuo A."/>
            <person name="LaButti K."/>
            <person name="Larrondo L.F."/>
            <person name="Lindquist E."/>
            <person name="Ling A."/>
            <person name="Lombard V."/>
            <person name="Lucas S."/>
            <person name="Lundell T."/>
            <person name="Martin R."/>
            <person name="McLaughlin D.J."/>
            <person name="Morgenstern I."/>
            <person name="Morin E."/>
            <person name="Murat C."/>
            <person name="Nagy L.G."/>
            <person name="Nolan M."/>
            <person name="Ohm R.A."/>
            <person name="Patyshakuliyeva A."/>
            <person name="Rokas A."/>
            <person name="Ruiz-Duenas F.J."/>
            <person name="Sabat G."/>
            <person name="Salamov A."/>
            <person name="Samejima M."/>
            <person name="Schmutz J."/>
            <person name="Slot J.C."/>
            <person name="St John F."/>
            <person name="Stenlid J."/>
            <person name="Sun H."/>
            <person name="Sun S."/>
            <person name="Syed K."/>
            <person name="Tsang A."/>
            <person name="Wiebenga A."/>
            <person name="Young D."/>
            <person name="Pisabarro A."/>
            <person name="Eastwood D.C."/>
            <person name="Martin F."/>
            <person name="Cullen D."/>
            <person name="Grigoriev I.V."/>
            <person name="Hibbett D.S."/>
        </authorList>
    </citation>
    <scope>NUCLEOTIDE SEQUENCE [LARGE SCALE GENOMIC DNA]</scope>
    <source>
        <strain evidence="1 2">DJM-731 SS1</strain>
    </source>
</reference>
<keyword evidence="2" id="KW-1185">Reference proteome</keyword>
<dbReference type="EMBL" id="JH795867">
    <property type="protein sequence ID" value="EJU00482.1"/>
    <property type="molecule type" value="Genomic_DNA"/>
</dbReference>
<protein>
    <submittedName>
        <fullName evidence="1">Uncharacterized protein</fullName>
    </submittedName>
</protein>
<organism evidence="1 2">
    <name type="scientific">Dacryopinax primogenitus (strain DJM 731)</name>
    <name type="common">Brown rot fungus</name>
    <dbReference type="NCBI Taxonomy" id="1858805"/>
    <lineage>
        <taxon>Eukaryota</taxon>
        <taxon>Fungi</taxon>
        <taxon>Dikarya</taxon>
        <taxon>Basidiomycota</taxon>
        <taxon>Agaricomycotina</taxon>
        <taxon>Dacrymycetes</taxon>
        <taxon>Dacrymycetales</taxon>
        <taxon>Dacrymycetaceae</taxon>
        <taxon>Dacryopinax</taxon>
    </lineage>
</organism>
<proteinExistence type="predicted"/>
<name>M5G3Q2_DACPD</name>
<dbReference type="HOGENOM" id="CLU_2612457_0_0_1"/>
<dbReference type="GeneID" id="63688275"/>
<feature type="non-terminal residue" evidence="1">
    <location>
        <position position="79"/>
    </location>
</feature>
<evidence type="ECO:0000313" key="2">
    <source>
        <dbReference type="Proteomes" id="UP000030653"/>
    </source>
</evidence>